<name>A0A7K1FH60_9ACTN</name>
<evidence type="ECO:0000313" key="3">
    <source>
        <dbReference type="Proteomes" id="UP000460221"/>
    </source>
</evidence>
<comment type="caution">
    <text evidence="2">The sequence shown here is derived from an EMBL/GenBank/DDBJ whole genome shotgun (WGS) entry which is preliminary data.</text>
</comment>
<accession>A0A7K1FH60</accession>
<organism evidence="2 3">
    <name type="scientific">Nakamurella alba</name>
    <dbReference type="NCBI Taxonomy" id="2665158"/>
    <lineage>
        <taxon>Bacteria</taxon>
        <taxon>Bacillati</taxon>
        <taxon>Actinomycetota</taxon>
        <taxon>Actinomycetes</taxon>
        <taxon>Nakamurellales</taxon>
        <taxon>Nakamurellaceae</taxon>
        <taxon>Nakamurella</taxon>
    </lineage>
</organism>
<dbReference type="RefSeq" id="WP_154767321.1">
    <property type="nucleotide sequence ID" value="NZ_WLYK01000001.1"/>
</dbReference>
<dbReference type="InterPro" id="IPR057200">
    <property type="entry name" value="DUF7878"/>
</dbReference>
<reference evidence="2 3" key="1">
    <citation type="submission" date="2019-11" db="EMBL/GenBank/DDBJ databases">
        <authorList>
            <person name="Jiang L.-Q."/>
        </authorList>
    </citation>
    <scope>NUCLEOTIDE SEQUENCE [LARGE SCALE GENOMIC DNA]</scope>
    <source>
        <strain evidence="2 3">YIM 132087</strain>
    </source>
</reference>
<evidence type="ECO:0000313" key="2">
    <source>
        <dbReference type="EMBL" id="MTD13461.1"/>
    </source>
</evidence>
<dbReference type="Proteomes" id="UP000460221">
    <property type="component" value="Unassembled WGS sequence"/>
</dbReference>
<sequence>MHLDFTGAGYDLPAVSDSNDVLIGVVATFRLYVAGRLIVSEPEFTIVELRTELLRWLADPSGDFEFLTVEHDEPGLVWIRRQPSGQWRVGSIWQSEIGSEELGFEAVSEACSAFAAAVESWVFGHLGIQL</sequence>
<evidence type="ECO:0000259" key="1">
    <source>
        <dbReference type="Pfam" id="PF25297"/>
    </source>
</evidence>
<keyword evidence="3" id="KW-1185">Reference proteome</keyword>
<dbReference type="Pfam" id="PF25297">
    <property type="entry name" value="DUF7878"/>
    <property type="match status" value="1"/>
</dbReference>
<protein>
    <recommendedName>
        <fullName evidence="1">DUF7878 domain-containing protein</fullName>
    </recommendedName>
</protein>
<proteinExistence type="predicted"/>
<dbReference type="EMBL" id="WLYK01000001">
    <property type="protein sequence ID" value="MTD13461.1"/>
    <property type="molecule type" value="Genomic_DNA"/>
</dbReference>
<gene>
    <name evidence="2" type="ORF">GIS00_05815</name>
</gene>
<feature type="domain" description="DUF7878" evidence="1">
    <location>
        <begin position="14"/>
        <end position="120"/>
    </location>
</feature>
<dbReference type="AlphaFoldDB" id="A0A7K1FH60"/>